<evidence type="ECO:0000313" key="2">
    <source>
        <dbReference type="Proteomes" id="UP000324222"/>
    </source>
</evidence>
<accession>A0A5B7F706</accession>
<reference evidence="1 2" key="1">
    <citation type="submission" date="2019-05" db="EMBL/GenBank/DDBJ databases">
        <title>Another draft genome of Portunus trituberculatus and its Hox gene families provides insights of decapod evolution.</title>
        <authorList>
            <person name="Jeong J.-H."/>
            <person name="Song I."/>
            <person name="Kim S."/>
            <person name="Choi T."/>
            <person name="Kim D."/>
            <person name="Ryu S."/>
            <person name="Kim W."/>
        </authorList>
    </citation>
    <scope>NUCLEOTIDE SEQUENCE [LARGE SCALE GENOMIC DNA]</scope>
    <source>
        <tissue evidence="1">Muscle</tissue>
    </source>
</reference>
<gene>
    <name evidence="1" type="ORF">E2C01_034914</name>
</gene>
<protein>
    <submittedName>
        <fullName evidence="1">Uncharacterized protein</fullName>
    </submittedName>
</protein>
<organism evidence="1 2">
    <name type="scientific">Portunus trituberculatus</name>
    <name type="common">Swimming crab</name>
    <name type="synonym">Neptunus trituberculatus</name>
    <dbReference type="NCBI Taxonomy" id="210409"/>
    <lineage>
        <taxon>Eukaryota</taxon>
        <taxon>Metazoa</taxon>
        <taxon>Ecdysozoa</taxon>
        <taxon>Arthropoda</taxon>
        <taxon>Crustacea</taxon>
        <taxon>Multicrustacea</taxon>
        <taxon>Malacostraca</taxon>
        <taxon>Eumalacostraca</taxon>
        <taxon>Eucarida</taxon>
        <taxon>Decapoda</taxon>
        <taxon>Pleocyemata</taxon>
        <taxon>Brachyura</taxon>
        <taxon>Eubrachyura</taxon>
        <taxon>Portunoidea</taxon>
        <taxon>Portunidae</taxon>
        <taxon>Portuninae</taxon>
        <taxon>Portunus</taxon>
    </lineage>
</organism>
<dbReference type="EMBL" id="VSRR010005011">
    <property type="protein sequence ID" value="MPC41327.1"/>
    <property type="molecule type" value="Genomic_DNA"/>
</dbReference>
<dbReference type="AlphaFoldDB" id="A0A5B7F706"/>
<evidence type="ECO:0000313" key="1">
    <source>
        <dbReference type="EMBL" id="MPC41327.1"/>
    </source>
</evidence>
<proteinExistence type="predicted"/>
<dbReference type="Proteomes" id="UP000324222">
    <property type="component" value="Unassembled WGS sequence"/>
</dbReference>
<comment type="caution">
    <text evidence="1">The sequence shown here is derived from an EMBL/GenBank/DDBJ whole genome shotgun (WGS) entry which is preliminary data.</text>
</comment>
<keyword evidence="2" id="KW-1185">Reference proteome</keyword>
<name>A0A5B7F706_PORTR</name>
<sequence>MTSGEAMCGWWRVGSGRGGVGAVGGARVRWAGVRLCWSKYISGQELIQRTEESRRHALLWIARTTATAAATATHLESHSDAGHEHELLAQRRCLQRSSATLRDFPGSMRGSVAALATVLGLLLANARSALLVTANVATNEILDAPVQRVLKAKLAGMATPRGVLVNPRGCLVRSDLQ</sequence>